<sequence>MERRRAAAALRQLGEGARRAQRATEALALLQQELAATECRLGVDLRQVQESTVEHAAMYAKNPEVLGGMLQLVFCLDLVHQWEQSTDHQIKDLQAQLQSISAEFLQCRGMMEKLSREVQALRATDTETQELRELRRANAALTQQLARPGTGESACVALLGSLEELEPLLAAMPMESSRFLELQEEACEAYGRLRSVLLEARAV</sequence>
<dbReference type="EMBL" id="CAUJNA010001319">
    <property type="protein sequence ID" value="CAJ1386019.1"/>
    <property type="molecule type" value="Genomic_DNA"/>
</dbReference>
<dbReference type="AlphaFoldDB" id="A0AA36IEJ0"/>
<protein>
    <submittedName>
        <fullName evidence="1">Uncharacterized protein</fullName>
    </submittedName>
</protein>
<organism evidence="1 2">
    <name type="scientific">Effrenium voratum</name>
    <dbReference type="NCBI Taxonomy" id="2562239"/>
    <lineage>
        <taxon>Eukaryota</taxon>
        <taxon>Sar</taxon>
        <taxon>Alveolata</taxon>
        <taxon>Dinophyceae</taxon>
        <taxon>Suessiales</taxon>
        <taxon>Symbiodiniaceae</taxon>
        <taxon>Effrenium</taxon>
    </lineage>
</organism>
<evidence type="ECO:0000313" key="1">
    <source>
        <dbReference type="EMBL" id="CAJ1386019.1"/>
    </source>
</evidence>
<accession>A0AA36IEJ0</accession>
<evidence type="ECO:0000313" key="2">
    <source>
        <dbReference type="Proteomes" id="UP001178507"/>
    </source>
</evidence>
<comment type="caution">
    <text evidence="1">The sequence shown here is derived from an EMBL/GenBank/DDBJ whole genome shotgun (WGS) entry which is preliminary data.</text>
</comment>
<dbReference type="Proteomes" id="UP001178507">
    <property type="component" value="Unassembled WGS sequence"/>
</dbReference>
<name>A0AA36IEJ0_9DINO</name>
<reference evidence="1" key="1">
    <citation type="submission" date="2023-08" db="EMBL/GenBank/DDBJ databases">
        <authorList>
            <person name="Chen Y."/>
            <person name="Shah S."/>
            <person name="Dougan E. K."/>
            <person name="Thang M."/>
            <person name="Chan C."/>
        </authorList>
    </citation>
    <scope>NUCLEOTIDE SEQUENCE</scope>
</reference>
<proteinExistence type="predicted"/>
<keyword evidence="2" id="KW-1185">Reference proteome</keyword>
<gene>
    <name evidence="1" type="ORF">EVOR1521_LOCUS12485</name>
</gene>